<sequence length="301" mass="31928">MNDSTITERRSGSWGFDSEPLPPYLGRPSRAALAPWVVPPIDGTYVPDTVIDATRTGRIELRAVSARGGAHRCEGSVRQDAFALSRSRNGRWLVAAVCDGVGSARLSDIGARVAANRAVWELTESLSKTDKDLRQQLSNAVQRTTTALRAEAMNRRNCELADLATTITVLAIDSTAEAGSHRYVVGGVGDSPVLKLGVGGALRPLAPKVAAEVHSSATAALPWQADSCSHYAGELAVGEVLLIATDGFATLATQDEPARYFGEHWRAPVAPATFAADVEFVAKSYDDDRTVVAVWATAGQS</sequence>
<feature type="domain" description="PPM-type phosphatase" evidence="1">
    <location>
        <begin position="67"/>
        <end position="267"/>
    </location>
</feature>
<organism evidence="2 3">
    <name type="scientific">Virgisporangium aliadipatigenens</name>
    <dbReference type="NCBI Taxonomy" id="741659"/>
    <lineage>
        <taxon>Bacteria</taxon>
        <taxon>Bacillati</taxon>
        <taxon>Actinomycetota</taxon>
        <taxon>Actinomycetes</taxon>
        <taxon>Micromonosporales</taxon>
        <taxon>Micromonosporaceae</taxon>
        <taxon>Virgisporangium</taxon>
    </lineage>
</organism>
<dbReference type="Pfam" id="PF13672">
    <property type="entry name" value="PP2C_2"/>
    <property type="match status" value="1"/>
</dbReference>
<dbReference type="AlphaFoldDB" id="A0A8J3YIT7"/>
<comment type="caution">
    <text evidence="2">The sequence shown here is derived from an EMBL/GenBank/DDBJ whole genome shotgun (WGS) entry which is preliminary data.</text>
</comment>
<dbReference type="InterPro" id="IPR001932">
    <property type="entry name" value="PPM-type_phosphatase-like_dom"/>
</dbReference>
<protein>
    <recommendedName>
        <fullName evidence="1">PPM-type phosphatase domain-containing protein</fullName>
    </recommendedName>
</protein>
<reference evidence="2" key="1">
    <citation type="submission" date="2021-01" db="EMBL/GenBank/DDBJ databases">
        <title>Whole genome shotgun sequence of Virgisporangium aliadipatigenens NBRC 105644.</title>
        <authorList>
            <person name="Komaki H."/>
            <person name="Tamura T."/>
        </authorList>
    </citation>
    <scope>NUCLEOTIDE SEQUENCE</scope>
    <source>
        <strain evidence="2">NBRC 105644</strain>
    </source>
</reference>
<dbReference type="SUPFAM" id="SSF81606">
    <property type="entry name" value="PP2C-like"/>
    <property type="match status" value="1"/>
</dbReference>
<dbReference type="InterPro" id="IPR036457">
    <property type="entry name" value="PPM-type-like_dom_sf"/>
</dbReference>
<name>A0A8J3YIT7_9ACTN</name>
<accession>A0A8J3YIT7</accession>
<evidence type="ECO:0000259" key="1">
    <source>
        <dbReference type="Pfam" id="PF13672"/>
    </source>
</evidence>
<evidence type="ECO:0000313" key="3">
    <source>
        <dbReference type="Proteomes" id="UP000619260"/>
    </source>
</evidence>
<proteinExistence type="predicted"/>
<evidence type="ECO:0000313" key="2">
    <source>
        <dbReference type="EMBL" id="GIJ45197.1"/>
    </source>
</evidence>
<dbReference type="Proteomes" id="UP000619260">
    <property type="component" value="Unassembled WGS sequence"/>
</dbReference>
<gene>
    <name evidence="2" type="ORF">Val02_20830</name>
</gene>
<dbReference type="EMBL" id="BOPF01000006">
    <property type="protein sequence ID" value="GIJ45197.1"/>
    <property type="molecule type" value="Genomic_DNA"/>
</dbReference>
<dbReference type="Gene3D" id="3.60.40.10">
    <property type="entry name" value="PPM-type phosphatase domain"/>
    <property type="match status" value="1"/>
</dbReference>
<keyword evidence="3" id="KW-1185">Reference proteome</keyword>